<sequence>MKTCTPEGKHGIQWAACNQLDDLNFADELALLSYIHEQMRMKTNSVAAASVALGFNIHKGKTKVLKYNTENTKPTTFDRKALEDMESFTYLGSIIDELRGSGKNVKSRTGKARAPFLQLKNICNSKQLSANIEFRIFNANIKTVLVYGAETWKTTTTIIKKVQVLKTNYLHKILNIPWSDTISSSPLWERTNQFSAEE</sequence>
<protein>
    <submittedName>
        <fullName evidence="4">DUF6451 domain-containing protein</fullName>
    </submittedName>
</protein>
<reference evidence="4" key="1">
    <citation type="submission" date="2016-06" db="UniProtKB">
        <authorList>
            <consortium name="WormBaseParasite"/>
        </authorList>
    </citation>
    <scope>IDENTIFICATION</scope>
</reference>
<evidence type="ECO:0000313" key="2">
    <source>
        <dbReference type="EMBL" id="VDP05467.1"/>
    </source>
</evidence>
<dbReference type="AlphaFoldDB" id="A0A183JV47"/>
<accession>A0A183JV47</accession>
<dbReference type="InterPro" id="IPR045609">
    <property type="entry name" value="DUF6451"/>
</dbReference>
<feature type="domain" description="DUF6451" evidence="1">
    <location>
        <begin position="116"/>
        <end position="147"/>
    </location>
</feature>
<keyword evidence="3" id="KW-1185">Reference proteome</keyword>
<dbReference type="Pfam" id="PF20049">
    <property type="entry name" value="DUF6451"/>
    <property type="match status" value="1"/>
</dbReference>
<evidence type="ECO:0000313" key="4">
    <source>
        <dbReference type="WBParaSite" id="SCUD_0000659001-mRNA-1"/>
    </source>
</evidence>
<name>A0A183JV47_9TREM</name>
<gene>
    <name evidence="2" type="ORF">SCUD_LOCUS6590</name>
</gene>
<proteinExistence type="predicted"/>
<evidence type="ECO:0000313" key="3">
    <source>
        <dbReference type="Proteomes" id="UP000279833"/>
    </source>
</evidence>
<dbReference type="Proteomes" id="UP000279833">
    <property type="component" value="Unassembled WGS sequence"/>
</dbReference>
<dbReference type="PANTHER" id="PTHR47027">
    <property type="entry name" value="REVERSE TRANSCRIPTASE DOMAIN-CONTAINING PROTEIN"/>
    <property type="match status" value="1"/>
</dbReference>
<dbReference type="EMBL" id="UZAK01015435">
    <property type="protein sequence ID" value="VDP05467.1"/>
    <property type="molecule type" value="Genomic_DNA"/>
</dbReference>
<reference evidence="2 3" key="2">
    <citation type="submission" date="2018-11" db="EMBL/GenBank/DDBJ databases">
        <authorList>
            <consortium name="Pathogen Informatics"/>
        </authorList>
    </citation>
    <scope>NUCLEOTIDE SEQUENCE [LARGE SCALE GENOMIC DNA]</scope>
    <source>
        <strain evidence="2">Dakar</strain>
        <strain evidence="3">Dakar, Senegal</strain>
    </source>
</reference>
<dbReference type="PANTHER" id="PTHR47027:SF25">
    <property type="entry name" value="REVERSE TRANSCRIPTASE DOMAIN-CONTAINING PROTEIN"/>
    <property type="match status" value="1"/>
</dbReference>
<evidence type="ECO:0000259" key="1">
    <source>
        <dbReference type="Pfam" id="PF20049"/>
    </source>
</evidence>
<dbReference type="STRING" id="6186.A0A183JV47"/>
<dbReference type="WBParaSite" id="SCUD_0000659001-mRNA-1">
    <property type="protein sequence ID" value="SCUD_0000659001-mRNA-1"/>
    <property type="gene ID" value="SCUD_0000659001"/>
</dbReference>
<organism evidence="4">
    <name type="scientific">Schistosoma curassoni</name>
    <dbReference type="NCBI Taxonomy" id="6186"/>
    <lineage>
        <taxon>Eukaryota</taxon>
        <taxon>Metazoa</taxon>
        <taxon>Spiralia</taxon>
        <taxon>Lophotrochozoa</taxon>
        <taxon>Platyhelminthes</taxon>
        <taxon>Trematoda</taxon>
        <taxon>Digenea</taxon>
        <taxon>Strigeidida</taxon>
        <taxon>Schistosomatoidea</taxon>
        <taxon>Schistosomatidae</taxon>
        <taxon>Schistosoma</taxon>
    </lineage>
</organism>